<evidence type="ECO:0000313" key="3">
    <source>
        <dbReference type="Proteomes" id="UP000007799"/>
    </source>
</evidence>
<evidence type="ECO:0000313" key="2">
    <source>
        <dbReference type="EMBL" id="EGD83364.1"/>
    </source>
</evidence>
<dbReference type="InterPro" id="IPR037663">
    <property type="entry name" value="Mosmo"/>
</dbReference>
<dbReference type="AlphaFoldDB" id="F2U7E7"/>
<dbReference type="EMBL" id="GL832963">
    <property type="protein sequence ID" value="EGD83364.1"/>
    <property type="molecule type" value="Genomic_DNA"/>
</dbReference>
<reference evidence="2" key="1">
    <citation type="submission" date="2009-08" db="EMBL/GenBank/DDBJ databases">
        <title>Annotation of Salpingoeca rosetta.</title>
        <authorList>
            <consortium name="The Broad Institute Genome Sequencing Platform"/>
            <person name="Russ C."/>
            <person name="Cuomo C."/>
            <person name="Burger G."/>
            <person name="Gray M.W."/>
            <person name="Holland P.W.H."/>
            <person name="King N."/>
            <person name="Lang F.B.F."/>
            <person name="Roger A.J."/>
            <person name="Ruiz-Trillo I."/>
            <person name="Young S.K."/>
            <person name="Zeng Q."/>
            <person name="Gargeya S."/>
            <person name="Alvarado L."/>
            <person name="Berlin A."/>
            <person name="Chapman S.B."/>
            <person name="Chen Z."/>
            <person name="Freedman E."/>
            <person name="Gellesch M."/>
            <person name="Goldberg J."/>
            <person name="Griggs A."/>
            <person name="Gujja S."/>
            <person name="Heilman E."/>
            <person name="Heiman D."/>
            <person name="Howarth C."/>
            <person name="Mehta T."/>
            <person name="Neiman D."/>
            <person name="Pearson M."/>
            <person name="Roberts A."/>
            <person name="Saif S."/>
            <person name="Shea T."/>
            <person name="Shenoy N."/>
            <person name="Sisk P."/>
            <person name="Stolte C."/>
            <person name="Sykes S."/>
            <person name="White J."/>
            <person name="Yandava C."/>
            <person name="Haas B."/>
            <person name="Nusbaum C."/>
            <person name="Birren B."/>
        </authorList>
    </citation>
    <scope>NUCLEOTIDE SEQUENCE [LARGE SCALE GENOMIC DNA]</scope>
    <source>
        <strain evidence="2">ATCC 50818</strain>
    </source>
</reference>
<name>F2U7E7_SALR5</name>
<feature type="transmembrane region" description="Helical" evidence="1">
    <location>
        <begin position="23"/>
        <end position="43"/>
    </location>
</feature>
<dbReference type="PANTHER" id="PTHR31186:SF1">
    <property type="entry name" value="MODULATOR OF SMOOTHENED PROTEIN"/>
    <property type="match status" value="1"/>
</dbReference>
<evidence type="ECO:0000256" key="1">
    <source>
        <dbReference type="SAM" id="Phobius"/>
    </source>
</evidence>
<dbReference type="InParanoid" id="F2U7E7"/>
<dbReference type="STRING" id="946362.F2U7E7"/>
<dbReference type="GO" id="GO:0045879">
    <property type="term" value="P:negative regulation of smoothened signaling pathway"/>
    <property type="evidence" value="ECO:0007669"/>
    <property type="project" value="TreeGrafter"/>
</dbReference>
<dbReference type="GeneID" id="16075448"/>
<dbReference type="Pfam" id="PF18800">
    <property type="entry name" value="Atthog"/>
    <property type="match status" value="1"/>
</dbReference>
<dbReference type="RefSeq" id="XP_004994868.1">
    <property type="nucleotide sequence ID" value="XM_004994811.1"/>
</dbReference>
<keyword evidence="3" id="KW-1185">Reference proteome</keyword>
<keyword evidence="1" id="KW-1133">Transmembrane helix</keyword>
<keyword evidence="1" id="KW-0472">Membrane</keyword>
<gene>
    <name evidence="2" type="ORF">PTSG_03973</name>
</gene>
<dbReference type="PANTHER" id="PTHR31186">
    <property type="entry name" value="MODULATOR OF SMOOTHENED PROTEIN"/>
    <property type="match status" value="1"/>
</dbReference>
<dbReference type="GO" id="GO:0060170">
    <property type="term" value="C:ciliary membrane"/>
    <property type="evidence" value="ECO:0007669"/>
    <property type="project" value="TreeGrafter"/>
</dbReference>
<dbReference type="OrthoDB" id="8768722at2759"/>
<protein>
    <submittedName>
        <fullName evidence="2">Uncharacterized protein</fullName>
    </submittedName>
</protein>
<dbReference type="KEGG" id="sre:PTSG_03973"/>
<dbReference type="Proteomes" id="UP000007799">
    <property type="component" value="Unassembled WGS sequence"/>
</dbReference>
<keyword evidence="1" id="KW-0812">Transmembrane</keyword>
<proteinExistence type="predicted"/>
<accession>F2U7E7</accession>
<sequence length="91" mass="10427">MLENAHDTAYALVRRDFLNRAKWQAFFSAILMALTSIVFPIGFDVERIGGEPYRLPEDTKVGYSYFLFITCLVFIFLGELFATRVILPIDA</sequence>
<dbReference type="GO" id="GO:0005794">
    <property type="term" value="C:Golgi apparatus"/>
    <property type="evidence" value="ECO:0007669"/>
    <property type="project" value="TreeGrafter"/>
</dbReference>
<feature type="transmembrane region" description="Helical" evidence="1">
    <location>
        <begin position="63"/>
        <end position="87"/>
    </location>
</feature>
<organism evidence="3">
    <name type="scientific">Salpingoeca rosetta (strain ATCC 50818 / BSB-021)</name>
    <dbReference type="NCBI Taxonomy" id="946362"/>
    <lineage>
        <taxon>Eukaryota</taxon>
        <taxon>Choanoflagellata</taxon>
        <taxon>Craspedida</taxon>
        <taxon>Salpingoecidae</taxon>
        <taxon>Salpingoeca</taxon>
    </lineage>
</organism>